<evidence type="ECO:0000313" key="2">
    <source>
        <dbReference type="Proteomes" id="UP001148203"/>
    </source>
</evidence>
<accession>A0ABT5NTN5</accession>
<protein>
    <submittedName>
        <fullName evidence="1">Uncharacterized protein</fullName>
    </submittedName>
</protein>
<proteinExistence type="predicted"/>
<comment type="caution">
    <text evidence="1">The sequence shown here is derived from an EMBL/GenBank/DDBJ whole genome shotgun (WGS) entry which is preliminary data.</text>
</comment>
<evidence type="ECO:0000313" key="1">
    <source>
        <dbReference type="EMBL" id="MDD0991488.1"/>
    </source>
</evidence>
<dbReference type="RefSeq" id="WP_273913314.1">
    <property type="nucleotide sequence ID" value="NZ_JAMDGX010000081.1"/>
</dbReference>
<organism evidence="1 2">
    <name type="scientific">Pseudomonas fontis</name>
    <dbReference type="NCBI Taxonomy" id="2942633"/>
    <lineage>
        <taxon>Bacteria</taxon>
        <taxon>Pseudomonadati</taxon>
        <taxon>Pseudomonadota</taxon>
        <taxon>Gammaproteobacteria</taxon>
        <taxon>Pseudomonadales</taxon>
        <taxon>Pseudomonadaceae</taxon>
        <taxon>Pseudomonas</taxon>
    </lineage>
</organism>
<gene>
    <name evidence="1" type="ORF">M5G11_13155</name>
</gene>
<keyword evidence="2" id="KW-1185">Reference proteome</keyword>
<reference evidence="1 2" key="1">
    <citation type="submission" date="2022-05" db="EMBL/GenBank/DDBJ databases">
        <title>Novel Pseudomonas spp. Isolated from a Rainbow Trout Aquaculture Facility.</title>
        <authorList>
            <person name="Testerman T."/>
            <person name="Graf J."/>
        </authorList>
    </citation>
    <scope>NUCLEOTIDE SEQUENCE [LARGE SCALE GENOMIC DNA]</scope>
    <source>
        <strain evidence="1 2">ID681</strain>
    </source>
</reference>
<sequence>MLQRITHVFGLSRRFRPPTHFQDIPGSYEPTIHDLRAEAIEFEKNVKDYIACMAGTAPEDSLGKLVRKTLENYPLHPEYPEFWDKFVKEAIELKGYRNSVIHADVEGLPPLPELHRRFKEANNILRPLTACSASRERFTQFRWKWNRLNLKIDQQAFKLSKQDAENLLIELHPSSRGRVYFKSGKKVHTAMLDTANTSRSFFIEGYEPFNLSDQEAMALSDLLLCFLGNRQLRLP</sequence>
<dbReference type="Proteomes" id="UP001148203">
    <property type="component" value="Unassembled WGS sequence"/>
</dbReference>
<dbReference type="EMBL" id="JAMDGY010000029">
    <property type="protein sequence ID" value="MDD0991488.1"/>
    <property type="molecule type" value="Genomic_DNA"/>
</dbReference>
<name>A0ABT5NTN5_9PSED</name>